<dbReference type="SMART" id="SM00256">
    <property type="entry name" value="FBOX"/>
    <property type="match status" value="1"/>
</dbReference>
<evidence type="ECO:0000313" key="2">
    <source>
        <dbReference type="EMBL" id="RLN18562.1"/>
    </source>
</evidence>
<dbReference type="SUPFAM" id="SSF81383">
    <property type="entry name" value="F-box domain"/>
    <property type="match status" value="1"/>
</dbReference>
<dbReference type="InterPro" id="IPR036047">
    <property type="entry name" value="F-box-like_dom_sf"/>
</dbReference>
<dbReference type="STRING" id="4540.A0A3L6SEK6"/>
<reference evidence="3" key="1">
    <citation type="journal article" date="2019" name="Nat. Commun.">
        <title>The genome of broomcorn millet.</title>
        <authorList>
            <person name="Zou C."/>
            <person name="Miki D."/>
            <person name="Li D."/>
            <person name="Tang Q."/>
            <person name="Xiao L."/>
            <person name="Rajput S."/>
            <person name="Deng P."/>
            <person name="Jia W."/>
            <person name="Huang R."/>
            <person name="Zhang M."/>
            <person name="Sun Y."/>
            <person name="Hu J."/>
            <person name="Fu X."/>
            <person name="Schnable P.S."/>
            <person name="Li F."/>
            <person name="Zhang H."/>
            <person name="Feng B."/>
            <person name="Zhu X."/>
            <person name="Liu R."/>
            <person name="Schnable J.C."/>
            <person name="Zhu J.-K."/>
            <person name="Zhang H."/>
        </authorList>
    </citation>
    <scope>NUCLEOTIDE SEQUENCE [LARGE SCALE GENOMIC DNA]</scope>
</reference>
<dbReference type="Proteomes" id="UP000275267">
    <property type="component" value="Unassembled WGS sequence"/>
</dbReference>
<dbReference type="Pfam" id="PF12937">
    <property type="entry name" value="F-box-like"/>
    <property type="match status" value="1"/>
</dbReference>
<dbReference type="EMBL" id="PQIB02000005">
    <property type="protein sequence ID" value="RLN18562.1"/>
    <property type="molecule type" value="Genomic_DNA"/>
</dbReference>
<dbReference type="Gene3D" id="1.20.1280.50">
    <property type="match status" value="1"/>
</dbReference>
<dbReference type="PANTHER" id="PTHR34591:SF50">
    <property type="entry name" value="F-BOX DOMAIN-CONTAINING PROTEIN"/>
    <property type="match status" value="1"/>
</dbReference>
<dbReference type="InterPro" id="IPR001810">
    <property type="entry name" value="F-box_dom"/>
</dbReference>
<evidence type="ECO:0000259" key="1">
    <source>
        <dbReference type="PROSITE" id="PS50181"/>
    </source>
</evidence>
<dbReference type="AlphaFoldDB" id="A0A3L6SEK6"/>
<comment type="caution">
    <text evidence="2">The sequence shown here is derived from an EMBL/GenBank/DDBJ whole genome shotgun (WGS) entry which is preliminary data.</text>
</comment>
<protein>
    <recommendedName>
        <fullName evidence="1">F-box domain-containing protein</fullName>
    </recommendedName>
</protein>
<dbReference type="PANTHER" id="PTHR34591">
    <property type="entry name" value="OS03G0653100 PROTEIN-RELATED"/>
    <property type="match status" value="1"/>
</dbReference>
<dbReference type="OrthoDB" id="639965at2759"/>
<dbReference type="PROSITE" id="PS50181">
    <property type="entry name" value="FBOX"/>
    <property type="match status" value="1"/>
</dbReference>
<name>A0A3L6SEK6_PANMI</name>
<sequence length="155" mass="17138">MPDGVLADVLGRLAQRDLAVSRSVCKAWRAVVDDHGMLRTELLPLSLAGLLSSEIGSWSLVLDHCNGLLLIEGYEHDSDGRPVLHALNPATRCRARVPPCPPSPRIIEMIETFQEEYLAYDPAVSPHYQVFSFPYFVTPANHSSRDKVDSSAVEQ</sequence>
<accession>A0A3L6SEK6</accession>
<evidence type="ECO:0000313" key="3">
    <source>
        <dbReference type="Proteomes" id="UP000275267"/>
    </source>
</evidence>
<keyword evidence="3" id="KW-1185">Reference proteome</keyword>
<proteinExistence type="predicted"/>
<feature type="domain" description="F-box" evidence="1">
    <location>
        <begin position="1"/>
        <end position="41"/>
    </location>
</feature>
<organism evidence="2 3">
    <name type="scientific">Panicum miliaceum</name>
    <name type="common">Proso millet</name>
    <name type="synonym">Broomcorn millet</name>
    <dbReference type="NCBI Taxonomy" id="4540"/>
    <lineage>
        <taxon>Eukaryota</taxon>
        <taxon>Viridiplantae</taxon>
        <taxon>Streptophyta</taxon>
        <taxon>Embryophyta</taxon>
        <taxon>Tracheophyta</taxon>
        <taxon>Spermatophyta</taxon>
        <taxon>Magnoliopsida</taxon>
        <taxon>Liliopsida</taxon>
        <taxon>Poales</taxon>
        <taxon>Poaceae</taxon>
        <taxon>PACMAD clade</taxon>
        <taxon>Panicoideae</taxon>
        <taxon>Panicodae</taxon>
        <taxon>Paniceae</taxon>
        <taxon>Panicinae</taxon>
        <taxon>Panicum</taxon>
        <taxon>Panicum sect. Panicum</taxon>
    </lineage>
</organism>
<gene>
    <name evidence="2" type="ORF">C2845_PM02G03140</name>
</gene>